<evidence type="ECO:0000313" key="5">
    <source>
        <dbReference type="Proteomes" id="UP000663720"/>
    </source>
</evidence>
<evidence type="ECO:0000256" key="1">
    <source>
        <dbReference type="ARBA" id="ARBA00022450"/>
    </source>
</evidence>
<sequence length="84" mass="9595">MDLKQQIKEMIVRELNLVDVEPGDIGDDDPLFGEKFGLDSIDAVELVFQIKTHFGVEIRDMKEGRPALQSIKTLTEFIEKRMSS</sequence>
<evidence type="ECO:0000313" key="4">
    <source>
        <dbReference type="EMBL" id="QTA80119.1"/>
    </source>
</evidence>
<organism evidence="4 5">
    <name type="scientific">Desulfonema limicola</name>
    <dbReference type="NCBI Taxonomy" id="45656"/>
    <lineage>
        <taxon>Bacteria</taxon>
        <taxon>Pseudomonadati</taxon>
        <taxon>Thermodesulfobacteriota</taxon>
        <taxon>Desulfobacteria</taxon>
        <taxon>Desulfobacterales</taxon>
        <taxon>Desulfococcaceae</taxon>
        <taxon>Desulfonema</taxon>
    </lineage>
</organism>
<dbReference type="EMBL" id="CP061799">
    <property type="protein sequence ID" value="QTA80119.1"/>
    <property type="molecule type" value="Genomic_DNA"/>
</dbReference>
<dbReference type="Proteomes" id="UP000663720">
    <property type="component" value="Chromosome"/>
</dbReference>
<reference evidence="4" key="1">
    <citation type="journal article" date="2021" name="Microb. Physiol.">
        <title>Proteogenomic Insights into the Physiology of Marine, Sulfate-Reducing, Filamentous Desulfonema limicola and Desulfonema magnum.</title>
        <authorList>
            <person name="Schnaars V."/>
            <person name="Wohlbrand L."/>
            <person name="Scheve S."/>
            <person name="Hinrichs C."/>
            <person name="Reinhardt R."/>
            <person name="Rabus R."/>
        </authorList>
    </citation>
    <scope>NUCLEOTIDE SEQUENCE</scope>
    <source>
        <strain evidence="4">5ac10</strain>
    </source>
</reference>
<dbReference type="InterPro" id="IPR006162">
    <property type="entry name" value="Ppantetheine_attach_site"/>
</dbReference>
<accession>A0A975B754</accession>
<keyword evidence="5" id="KW-1185">Reference proteome</keyword>
<dbReference type="Gene3D" id="1.10.1200.10">
    <property type="entry name" value="ACP-like"/>
    <property type="match status" value="1"/>
</dbReference>
<feature type="domain" description="Carrier" evidence="3">
    <location>
        <begin position="1"/>
        <end position="84"/>
    </location>
</feature>
<proteinExistence type="predicted"/>
<dbReference type="InterPro" id="IPR009081">
    <property type="entry name" value="PP-bd_ACP"/>
</dbReference>
<dbReference type="AlphaFoldDB" id="A0A975B754"/>
<evidence type="ECO:0000256" key="2">
    <source>
        <dbReference type="ARBA" id="ARBA00022553"/>
    </source>
</evidence>
<dbReference type="PROSITE" id="PS00012">
    <property type="entry name" value="PHOSPHOPANTETHEINE"/>
    <property type="match status" value="1"/>
</dbReference>
<keyword evidence="1" id="KW-0596">Phosphopantetheine</keyword>
<dbReference type="InterPro" id="IPR036736">
    <property type="entry name" value="ACP-like_sf"/>
</dbReference>
<dbReference type="Pfam" id="PF00550">
    <property type="entry name" value="PP-binding"/>
    <property type="match status" value="1"/>
</dbReference>
<gene>
    <name evidence="4" type="ORF">dnl_24060</name>
</gene>
<dbReference type="SUPFAM" id="SSF47336">
    <property type="entry name" value="ACP-like"/>
    <property type="match status" value="1"/>
</dbReference>
<evidence type="ECO:0000259" key="3">
    <source>
        <dbReference type="PROSITE" id="PS50075"/>
    </source>
</evidence>
<protein>
    <submittedName>
        <fullName evidence="4">Acyl carrier protein, AcpP-like</fullName>
    </submittedName>
</protein>
<keyword evidence="2" id="KW-0597">Phosphoprotein</keyword>
<dbReference type="PROSITE" id="PS50075">
    <property type="entry name" value="CARRIER"/>
    <property type="match status" value="1"/>
</dbReference>
<dbReference type="RefSeq" id="WP_207691793.1">
    <property type="nucleotide sequence ID" value="NZ_CP061799.1"/>
</dbReference>
<name>A0A975B754_9BACT</name>
<dbReference type="KEGG" id="dli:dnl_24060"/>